<dbReference type="SUPFAM" id="SSF50249">
    <property type="entry name" value="Nucleic acid-binding proteins"/>
    <property type="match status" value="1"/>
</dbReference>
<dbReference type="PANTHER" id="PTHR33991:SF1">
    <property type="entry name" value="DNA REPAIR PROTEIN RECO"/>
    <property type="match status" value="1"/>
</dbReference>
<keyword evidence="5 7" id="KW-0234">DNA repair</keyword>
<organism evidence="9 10">
    <name type="scientific">Uliginosibacterium sediminicola</name>
    <dbReference type="NCBI Taxonomy" id="2024550"/>
    <lineage>
        <taxon>Bacteria</taxon>
        <taxon>Pseudomonadati</taxon>
        <taxon>Pseudomonadota</taxon>
        <taxon>Betaproteobacteria</taxon>
        <taxon>Rhodocyclales</taxon>
        <taxon>Zoogloeaceae</taxon>
        <taxon>Uliginosibacterium</taxon>
    </lineage>
</organism>
<dbReference type="EMBL" id="JBDIVE010000005">
    <property type="protein sequence ID" value="MEN3069139.1"/>
    <property type="molecule type" value="Genomic_DNA"/>
</dbReference>
<dbReference type="Pfam" id="PF11967">
    <property type="entry name" value="RecO_N"/>
    <property type="match status" value="1"/>
</dbReference>
<feature type="domain" description="DNA replication/recombination mediator RecO N-terminal" evidence="8">
    <location>
        <begin position="13"/>
        <end position="77"/>
    </location>
</feature>
<comment type="function">
    <text evidence="7">Involved in DNA repair and RecF pathway recombination.</text>
</comment>
<dbReference type="InterPro" id="IPR037278">
    <property type="entry name" value="ARFGAP/RecO"/>
</dbReference>
<evidence type="ECO:0000256" key="5">
    <source>
        <dbReference type="ARBA" id="ARBA00023204"/>
    </source>
</evidence>
<accession>A0ABU9YZA0</accession>
<evidence type="ECO:0000256" key="3">
    <source>
        <dbReference type="ARBA" id="ARBA00022763"/>
    </source>
</evidence>
<evidence type="ECO:0000256" key="7">
    <source>
        <dbReference type="HAMAP-Rule" id="MF_00201"/>
    </source>
</evidence>
<dbReference type="SUPFAM" id="SSF57863">
    <property type="entry name" value="ArfGap/RecO-like zinc finger"/>
    <property type="match status" value="1"/>
</dbReference>
<dbReference type="HAMAP" id="MF_00201">
    <property type="entry name" value="RecO"/>
    <property type="match status" value="1"/>
</dbReference>
<keyword evidence="4 7" id="KW-0233">DNA recombination</keyword>
<dbReference type="Pfam" id="PF02565">
    <property type="entry name" value="RecO_C"/>
    <property type="match status" value="1"/>
</dbReference>
<dbReference type="NCBIfam" id="TIGR00613">
    <property type="entry name" value="reco"/>
    <property type="match status" value="1"/>
</dbReference>
<reference evidence="9 10" key="1">
    <citation type="journal article" date="2018" name="Int. J. Syst. Evol. Microbiol.">
        <title>Uliginosibacterium sediminicola sp. nov., isolated from freshwater sediment.</title>
        <authorList>
            <person name="Hwang W.M."/>
            <person name="Kim S.M."/>
            <person name="Kang K."/>
            <person name="Ahn T.Y."/>
        </authorList>
    </citation>
    <scope>NUCLEOTIDE SEQUENCE [LARGE SCALE GENOMIC DNA]</scope>
    <source>
        <strain evidence="9 10">M1-21</strain>
    </source>
</reference>
<evidence type="ECO:0000313" key="10">
    <source>
        <dbReference type="Proteomes" id="UP001410394"/>
    </source>
</evidence>
<evidence type="ECO:0000313" key="9">
    <source>
        <dbReference type="EMBL" id="MEN3069139.1"/>
    </source>
</evidence>
<dbReference type="RefSeq" id="WP_345919906.1">
    <property type="nucleotide sequence ID" value="NZ_JBDIVE010000005.1"/>
</dbReference>
<evidence type="ECO:0000259" key="8">
    <source>
        <dbReference type="Pfam" id="PF11967"/>
    </source>
</evidence>
<protein>
    <recommendedName>
        <fullName evidence="2 7">DNA repair protein RecO</fullName>
    </recommendedName>
    <alternativeName>
        <fullName evidence="6 7">Recombination protein O</fullName>
    </alternativeName>
</protein>
<keyword evidence="3 7" id="KW-0227">DNA damage</keyword>
<comment type="similarity">
    <text evidence="1 7">Belongs to the RecO family.</text>
</comment>
<evidence type="ECO:0000256" key="2">
    <source>
        <dbReference type="ARBA" id="ARBA00021310"/>
    </source>
</evidence>
<dbReference type="InterPro" id="IPR012340">
    <property type="entry name" value="NA-bd_OB-fold"/>
</dbReference>
<evidence type="ECO:0000256" key="6">
    <source>
        <dbReference type="ARBA" id="ARBA00033409"/>
    </source>
</evidence>
<dbReference type="Proteomes" id="UP001410394">
    <property type="component" value="Unassembled WGS sequence"/>
</dbReference>
<dbReference type="InterPro" id="IPR042242">
    <property type="entry name" value="RecO_C"/>
</dbReference>
<dbReference type="Gene3D" id="1.20.1440.120">
    <property type="entry name" value="Recombination protein O, C-terminal domain"/>
    <property type="match status" value="1"/>
</dbReference>
<comment type="caution">
    <text evidence="9">The sequence shown here is derived from an EMBL/GenBank/DDBJ whole genome shotgun (WGS) entry which is preliminary data.</text>
</comment>
<name>A0ABU9YZA0_9RHOO</name>
<dbReference type="PANTHER" id="PTHR33991">
    <property type="entry name" value="DNA REPAIR PROTEIN RECO"/>
    <property type="match status" value="1"/>
</dbReference>
<proteinExistence type="inferred from homology"/>
<gene>
    <name evidence="7 9" type="primary">recO</name>
    <name evidence="9" type="ORF">ABDB84_11680</name>
</gene>
<evidence type="ECO:0000256" key="1">
    <source>
        <dbReference type="ARBA" id="ARBA00007452"/>
    </source>
</evidence>
<dbReference type="InterPro" id="IPR022572">
    <property type="entry name" value="DNA_rep/recomb_RecO_N"/>
</dbReference>
<evidence type="ECO:0000256" key="4">
    <source>
        <dbReference type="ARBA" id="ARBA00023172"/>
    </source>
</evidence>
<sequence>MVTRLRVEDAHSFVLHTYPWRETSLIVEVFTRDHGRLPLVAKGARRPGSALRGVLMAFQPLAVSWTGKSEVKTLTGAYWQGGQALLVGLALLCGYYLNELMLRLLPREDPHPQLFERYAQTMRALAAGSATAPLLRSFELALLQELGYGLTLDVLADTGEAVQPEGRYVFMLEHGVLAAQGLIDDKMSDLPLMSGRCLLAMARDDFSDAETLAQAKSLMRRLLQHYLGAQPLESRRILMDLQEL</sequence>
<dbReference type="Gene3D" id="2.40.50.140">
    <property type="entry name" value="Nucleic acid-binding proteins"/>
    <property type="match status" value="1"/>
</dbReference>
<dbReference type="InterPro" id="IPR003717">
    <property type="entry name" value="RecO"/>
</dbReference>
<keyword evidence="10" id="KW-1185">Reference proteome</keyword>